<evidence type="ECO:0000256" key="3">
    <source>
        <dbReference type="ARBA" id="ARBA00022475"/>
    </source>
</evidence>
<comment type="caution">
    <text evidence="14">The sequence shown here is derived from an EMBL/GenBank/DDBJ whole genome shotgun (WGS) entry which is preliminary data.</text>
</comment>
<evidence type="ECO:0000256" key="6">
    <source>
        <dbReference type="ARBA" id="ARBA00022989"/>
    </source>
</evidence>
<keyword evidence="5" id="KW-0677">Repeat</keyword>
<dbReference type="SUPFAM" id="SSF54631">
    <property type="entry name" value="CBS-domain pair"/>
    <property type="match status" value="1"/>
</dbReference>
<evidence type="ECO:0000256" key="4">
    <source>
        <dbReference type="ARBA" id="ARBA00022692"/>
    </source>
</evidence>
<feature type="domain" description="CBS" evidence="12">
    <location>
        <begin position="209"/>
        <end position="269"/>
    </location>
</feature>
<dbReference type="InterPro" id="IPR005170">
    <property type="entry name" value="Transptr-assoc_dom"/>
</dbReference>
<dbReference type="CDD" id="cd04590">
    <property type="entry name" value="CBS_pair_CorC_HlyC_assoc"/>
    <property type="match status" value="1"/>
</dbReference>
<evidence type="ECO:0000256" key="2">
    <source>
        <dbReference type="ARBA" id="ARBA00006446"/>
    </source>
</evidence>
<evidence type="ECO:0000256" key="10">
    <source>
        <dbReference type="PROSITE-ProRule" id="PRU01193"/>
    </source>
</evidence>
<evidence type="ECO:0000256" key="7">
    <source>
        <dbReference type="ARBA" id="ARBA00023122"/>
    </source>
</evidence>
<evidence type="ECO:0000256" key="5">
    <source>
        <dbReference type="ARBA" id="ARBA00022737"/>
    </source>
</evidence>
<dbReference type="RefSeq" id="WP_382166506.1">
    <property type="nucleotide sequence ID" value="NZ_JBHTBR010000002.1"/>
</dbReference>
<accession>A0ABW2IK82</accession>
<dbReference type="SUPFAM" id="SSF56176">
    <property type="entry name" value="FAD-binding/transporter-associated domain-like"/>
    <property type="match status" value="1"/>
</dbReference>
<dbReference type="InterPro" id="IPR002550">
    <property type="entry name" value="CNNM"/>
</dbReference>
<dbReference type="PROSITE" id="PS51846">
    <property type="entry name" value="CNNM"/>
    <property type="match status" value="1"/>
</dbReference>
<comment type="similarity">
    <text evidence="2">Belongs to the UPF0053 family. Hemolysin C subfamily.</text>
</comment>
<keyword evidence="8 10" id="KW-0472">Membrane</keyword>
<feature type="transmembrane region" description="Helical" evidence="11">
    <location>
        <begin position="63"/>
        <end position="87"/>
    </location>
</feature>
<reference evidence="15" key="1">
    <citation type="journal article" date="2019" name="Int. J. Syst. Evol. Microbiol.">
        <title>The Global Catalogue of Microorganisms (GCM) 10K type strain sequencing project: providing services to taxonomists for standard genome sequencing and annotation.</title>
        <authorList>
            <consortium name="The Broad Institute Genomics Platform"/>
            <consortium name="The Broad Institute Genome Sequencing Center for Infectious Disease"/>
            <person name="Wu L."/>
            <person name="Ma J."/>
        </authorList>
    </citation>
    <scope>NUCLEOTIDE SEQUENCE [LARGE SCALE GENOMIC DNA]</scope>
    <source>
        <strain evidence="15">CCUG 51308</strain>
    </source>
</reference>
<evidence type="ECO:0000313" key="14">
    <source>
        <dbReference type="EMBL" id="MFC7291313.1"/>
    </source>
</evidence>
<keyword evidence="6 10" id="KW-1133">Transmembrane helix</keyword>
<dbReference type="Pfam" id="PF01595">
    <property type="entry name" value="CNNM"/>
    <property type="match status" value="1"/>
</dbReference>
<dbReference type="Pfam" id="PF00571">
    <property type="entry name" value="CBS"/>
    <property type="match status" value="2"/>
</dbReference>
<keyword evidence="7 9" id="KW-0129">CBS domain</keyword>
<evidence type="ECO:0000256" key="11">
    <source>
        <dbReference type="SAM" id="Phobius"/>
    </source>
</evidence>
<dbReference type="InterPro" id="IPR046342">
    <property type="entry name" value="CBS_dom_sf"/>
</dbReference>
<dbReference type="Gene3D" id="3.10.580.10">
    <property type="entry name" value="CBS-domain"/>
    <property type="match status" value="1"/>
</dbReference>
<dbReference type="SMART" id="SM01091">
    <property type="entry name" value="CorC_HlyC"/>
    <property type="match status" value="1"/>
</dbReference>
<sequence length="423" mass="46564">MNIDLSLVLPPVIVIILLCLSGFFSGSETALTAASRARMLSLDKEGKKGAKRVVNLLTNQEGLIGSILLGNNLVNILATSIATSYLLKIFGANGVAVATAAMTVLVLVFSEVMPKTYALNNADRTAMAVSGPISVLVLILKPVVRFVQIVVRGTLSVFGVKTEADAFSPVDEIRGAIDMHVVDGNVEVEDKHRLGGVLDLKELTVEDVMVHRKSIFMIDASLPPEDILRQALESTHTRLPLYRGDKEEVIGILHAKDLLLAIMDAEGDFSSLDIDKIKRKAHFTPETTSLQDQLSHFQKNQTHFSIVVDEYGAIMGLVTLEDILEEIVGEIRDEHDVTVEGVRPQPDGSVFVDGWAPIRDLNRAMDWNLPDDEAVTVAGLVIHETQTIPEPGRRFVFHGYQFEILRKHRNQITGLRVRLDENL</sequence>
<protein>
    <submittedName>
        <fullName evidence="14">HlyC/CorC family transporter</fullName>
    </submittedName>
</protein>
<keyword evidence="15" id="KW-1185">Reference proteome</keyword>
<feature type="transmembrane region" description="Helical" evidence="11">
    <location>
        <begin position="94"/>
        <end position="113"/>
    </location>
</feature>
<dbReference type="PROSITE" id="PS51371">
    <property type="entry name" value="CBS"/>
    <property type="match status" value="2"/>
</dbReference>
<gene>
    <name evidence="14" type="ORF">ACFQS8_06770</name>
</gene>
<dbReference type="InterPro" id="IPR036318">
    <property type="entry name" value="FAD-bd_PCMH-like_sf"/>
</dbReference>
<dbReference type="EMBL" id="JBHTBR010000002">
    <property type="protein sequence ID" value="MFC7291313.1"/>
    <property type="molecule type" value="Genomic_DNA"/>
</dbReference>
<dbReference type="InterPro" id="IPR044751">
    <property type="entry name" value="Ion_transp-like_CBS"/>
</dbReference>
<name>A0ABW2IK82_9PROT</name>
<feature type="transmembrane region" description="Helical" evidence="11">
    <location>
        <begin position="125"/>
        <end position="144"/>
    </location>
</feature>
<dbReference type="PANTHER" id="PTHR22777:SF32">
    <property type="entry name" value="UPF0053 INNER MEMBRANE PROTEIN YFJD"/>
    <property type="match status" value="1"/>
</dbReference>
<organism evidence="14 15">
    <name type="scientific">Hirschia litorea</name>
    <dbReference type="NCBI Taxonomy" id="1199156"/>
    <lineage>
        <taxon>Bacteria</taxon>
        <taxon>Pseudomonadati</taxon>
        <taxon>Pseudomonadota</taxon>
        <taxon>Alphaproteobacteria</taxon>
        <taxon>Hyphomonadales</taxon>
        <taxon>Hyphomonadaceae</taxon>
        <taxon>Hirschia</taxon>
    </lineage>
</organism>
<comment type="subcellular location">
    <subcellularLocation>
        <location evidence="1">Cell membrane</location>
        <topology evidence="1">Multi-pass membrane protein</topology>
    </subcellularLocation>
</comment>
<evidence type="ECO:0000259" key="12">
    <source>
        <dbReference type="PROSITE" id="PS51371"/>
    </source>
</evidence>
<dbReference type="Gene3D" id="3.30.465.10">
    <property type="match status" value="1"/>
</dbReference>
<evidence type="ECO:0000259" key="13">
    <source>
        <dbReference type="PROSITE" id="PS51846"/>
    </source>
</evidence>
<dbReference type="PANTHER" id="PTHR22777">
    <property type="entry name" value="HEMOLYSIN-RELATED"/>
    <property type="match status" value="1"/>
</dbReference>
<evidence type="ECO:0000256" key="1">
    <source>
        <dbReference type="ARBA" id="ARBA00004651"/>
    </source>
</evidence>
<evidence type="ECO:0000256" key="8">
    <source>
        <dbReference type="ARBA" id="ARBA00023136"/>
    </source>
</evidence>
<dbReference type="InterPro" id="IPR016169">
    <property type="entry name" value="FAD-bd_PCMH_sub2"/>
</dbReference>
<dbReference type="InterPro" id="IPR000644">
    <property type="entry name" value="CBS_dom"/>
</dbReference>
<feature type="domain" description="CBS" evidence="12">
    <location>
        <begin position="277"/>
        <end position="334"/>
    </location>
</feature>
<dbReference type="Proteomes" id="UP001596492">
    <property type="component" value="Unassembled WGS sequence"/>
</dbReference>
<keyword evidence="3" id="KW-1003">Cell membrane</keyword>
<keyword evidence="4 10" id="KW-0812">Transmembrane</keyword>
<proteinExistence type="inferred from homology"/>
<dbReference type="Pfam" id="PF03471">
    <property type="entry name" value="CorC_HlyC"/>
    <property type="match status" value="1"/>
</dbReference>
<feature type="domain" description="CNNM transmembrane" evidence="13">
    <location>
        <begin position="3"/>
        <end position="191"/>
    </location>
</feature>
<evidence type="ECO:0000313" key="15">
    <source>
        <dbReference type="Proteomes" id="UP001596492"/>
    </source>
</evidence>
<evidence type="ECO:0000256" key="9">
    <source>
        <dbReference type="PROSITE-ProRule" id="PRU00703"/>
    </source>
</evidence>